<proteinExistence type="predicted"/>
<protein>
    <submittedName>
        <fullName evidence="1">Uncharacterized protein</fullName>
    </submittedName>
</protein>
<keyword evidence="2" id="KW-1185">Reference proteome</keyword>
<accession>A0ABQ9FAW9</accession>
<dbReference type="PANTHER" id="PTHR31009">
    <property type="entry name" value="S-ADENOSYL-L-METHIONINE:CARBOXYL METHYLTRANSFERASE FAMILY PROTEIN"/>
    <property type="match status" value="1"/>
</dbReference>
<comment type="caution">
    <text evidence="1">The sequence shown here is derived from an EMBL/GenBank/DDBJ whole genome shotgun (WGS) entry which is preliminary data.</text>
</comment>
<reference evidence="1 2" key="1">
    <citation type="submission" date="2022-12" db="EMBL/GenBank/DDBJ databases">
        <title>Chromosome-level genome of Tegillarca granosa.</title>
        <authorList>
            <person name="Kim J."/>
        </authorList>
    </citation>
    <scope>NUCLEOTIDE SEQUENCE [LARGE SCALE GENOMIC DNA]</scope>
    <source>
        <strain evidence="1">Teg-2019</strain>
        <tissue evidence="1">Adductor muscle</tissue>
    </source>
</reference>
<dbReference type="Gene3D" id="3.40.50.150">
    <property type="entry name" value="Vaccinia Virus protein VP39"/>
    <property type="match status" value="1"/>
</dbReference>
<dbReference type="Proteomes" id="UP001217089">
    <property type="component" value="Unassembled WGS sequence"/>
</dbReference>
<dbReference type="Pfam" id="PF03492">
    <property type="entry name" value="Methyltransf_7"/>
    <property type="match status" value="1"/>
</dbReference>
<organism evidence="1 2">
    <name type="scientific">Tegillarca granosa</name>
    <name type="common">Malaysian cockle</name>
    <name type="synonym">Anadara granosa</name>
    <dbReference type="NCBI Taxonomy" id="220873"/>
    <lineage>
        <taxon>Eukaryota</taxon>
        <taxon>Metazoa</taxon>
        <taxon>Spiralia</taxon>
        <taxon>Lophotrochozoa</taxon>
        <taxon>Mollusca</taxon>
        <taxon>Bivalvia</taxon>
        <taxon>Autobranchia</taxon>
        <taxon>Pteriomorphia</taxon>
        <taxon>Arcoida</taxon>
        <taxon>Arcoidea</taxon>
        <taxon>Arcidae</taxon>
        <taxon>Tegillarca</taxon>
    </lineage>
</organism>
<dbReference type="EMBL" id="JARBDR010000337">
    <property type="protein sequence ID" value="KAJ8314466.1"/>
    <property type="molecule type" value="Genomic_DNA"/>
</dbReference>
<sequence>MSISNAVVFIDKDETYADYRSGKCGMFVCQGIICSAIERILNNPSFDKSNSVVIADYGTADGSNAIPTIKKIIDIIRNRLGEKQDILLVFEDQEANNYNALFDEFFQRLRKGQKEIPNFDENTFVVASSKDMFKQCMPSKSVDLVLSTIAVQTLSCLPCTIKGGITIADANEEEYVDEWLLLHSQSSQMVKVVKFCQIDTSHFLSV</sequence>
<name>A0ABQ9FAW9_TEGGR</name>
<dbReference type="SUPFAM" id="SSF53335">
    <property type="entry name" value="S-adenosyl-L-methionine-dependent methyltransferases"/>
    <property type="match status" value="1"/>
</dbReference>
<gene>
    <name evidence="1" type="ORF">KUTeg_006616</name>
</gene>
<dbReference type="InterPro" id="IPR029063">
    <property type="entry name" value="SAM-dependent_MTases_sf"/>
</dbReference>
<evidence type="ECO:0000313" key="2">
    <source>
        <dbReference type="Proteomes" id="UP001217089"/>
    </source>
</evidence>
<evidence type="ECO:0000313" key="1">
    <source>
        <dbReference type="EMBL" id="KAJ8314466.1"/>
    </source>
</evidence>
<dbReference type="InterPro" id="IPR005299">
    <property type="entry name" value="MeTrfase_7"/>
</dbReference>